<evidence type="ECO:0000313" key="3">
    <source>
        <dbReference type="Proteomes" id="UP001497600"/>
    </source>
</evidence>
<reference evidence="2 3" key="1">
    <citation type="submission" date="2024-01" db="EMBL/GenBank/DDBJ databases">
        <authorList>
            <consortium name="Genoscope - CEA"/>
            <person name="William W."/>
        </authorList>
    </citation>
    <scope>NUCLEOTIDE SEQUENCE [LARGE SCALE GENOMIC DNA]</scope>
    <source>
        <strain evidence="2 3">29B2s-10</strain>
    </source>
</reference>
<gene>
    <name evidence="2" type="ORF">CAAN4_C01420</name>
</gene>
<dbReference type="InterPro" id="IPR036249">
    <property type="entry name" value="Thioredoxin-like_sf"/>
</dbReference>
<proteinExistence type="predicted"/>
<evidence type="ECO:0008006" key="4">
    <source>
        <dbReference type="Google" id="ProtNLM"/>
    </source>
</evidence>
<accession>A0ABP0E8F6</accession>
<protein>
    <recommendedName>
        <fullName evidence="4">Thioredoxin domain-containing protein</fullName>
    </recommendedName>
</protein>
<evidence type="ECO:0000256" key="1">
    <source>
        <dbReference type="SAM" id="Phobius"/>
    </source>
</evidence>
<keyword evidence="1" id="KW-0472">Membrane</keyword>
<organism evidence="2 3">
    <name type="scientific">[Candida] anglica</name>
    <dbReference type="NCBI Taxonomy" id="148631"/>
    <lineage>
        <taxon>Eukaryota</taxon>
        <taxon>Fungi</taxon>
        <taxon>Dikarya</taxon>
        <taxon>Ascomycota</taxon>
        <taxon>Saccharomycotina</taxon>
        <taxon>Pichiomycetes</taxon>
        <taxon>Debaryomycetaceae</taxon>
        <taxon>Kurtzmaniella</taxon>
    </lineage>
</organism>
<dbReference type="EMBL" id="OZ004255">
    <property type="protein sequence ID" value="CAK7899163.1"/>
    <property type="molecule type" value="Genomic_DNA"/>
</dbReference>
<feature type="transmembrane region" description="Helical" evidence="1">
    <location>
        <begin position="14"/>
        <end position="35"/>
    </location>
</feature>
<dbReference type="Proteomes" id="UP001497600">
    <property type="component" value="Chromosome C"/>
</dbReference>
<dbReference type="SUPFAM" id="SSF52833">
    <property type="entry name" value="Thioredoxin-like"/>
    <property type="match status" value="1"/>
</dbReference>
<keyword evidence="1" id="KW-0812">Transmembrane</keyword>
<evidence type="ECO:0000313" key="2">
    <source>
        <dbReference type="EMBL" id="CAK7899163.1"/>
    </source>
</evidence>
<keyword evidence="3" id="KW-1185">Reference proteome</keyword>
<name>A0ABP0E8F6_9ASCO</name>
<keyword evidence="1" id="KW-1133">Transmembrane helix</keyword>
<sequence length="171" mass="19105">MLQLATKSILTRRVIIGSAGVALMASQMFFTGGWFNQKTIYPPTDITTQNRLFPTYINSQNELHDLLLFKEPLVLNFTYMADPKSNKLTQALYNILGYKERYPLNSNTNPVNLASISCDTPGGRDLMLTYGVNKVPSLVALHKQIPTARYVSKSDEIDEKDLSSWIAGVGK</sequence>